<dbReference type="AlphaFoldDB" id="A0A917ZWX1"/>
<organism evidence="3 4">
    <name type="scientific">Wenjunlia tyrosinilytica</name>
    <dbReference type="NCBI Taxonomy" id="1544741"/>
    <lineage>
        <taxon>Bacteria</taxon>
        <taxon>Bacillati</taxon>
        <taxon>Actinomycetota</taxon>
        <taxon>Actinomycetes</taxon>
        <taxon>Kitasatosporales</taxon>
        <taxon>Streptomycetaceae</taxon>
        <taxon>Wenjunlia</taxon>
    </lineage>
</organism>
<dbReference type="Pfam" id="PF01039">
    <property type="entry name" value="Carboxyl_trans"/>
    <property type="match status" value="1"/>
</dbReference>
<proteinExistence type="predicted"/>
<feature type="domain" description="CoA carboxyltransferase C-terminal" evidence="2">
    <location>
        <begin position="276"/>
        <end position="523"/>
    </location>
</feature>
<dbReference type="RefSeq" id="WP_189134498.1">
    <property type="nucleotide sequence ID" value="NZ_BMMS01000028.1"/>
</dbReference>
<dbReference type="FunFam" id="3.90.226.10:FF:000030">
    <property type="entry name" value="Acetyl-CoA carboxylase carboxyltransferase subunit"/>
    <property type="match status" value="1"/>
</dbReference>
<dbReference type="Gene3D" id="3.90.226.10">
    <property type="entry name" value="2-enoyl-CoA Hydratase, Chain A, domain 1"/>
    <property type="match status" value="2"/>
</dbReference>
<dbReference type="PROSITE" id="PS50989">
    <property type="entry name" value="COA_CT_CTER"/>
    <property type="match status" value="1"/>
</dbReference>
<accession>A0A917ZWX1</accession>
<dbReference type="Proteomes" id="UP000641932">
    <property type="component" value="Unassembled WGS sequence"/>
</dbReference>
<protein>
    <submittedName>
        <fullName evidence="3">Acetyl-CoA carboxylase carboxyltransferase subunit</fullName>
    </submittedName>
</protein>
<dbReference type="InterPro" id="IPR011762">
    <property type="entry name" value="COA_CT_N"/>
</dbReference>
<dbReference type="GO" id="GO:0016874">
    <property type="term" value="F:ligase activity"/>
    <property type="evidence" value="ECO:0007669"/>
    <property type="project" value="InterPro"/>
</dbReference>
<dbReference type="FunFam" id="3.90.226.10:FF:000021">
    <property type="entry name" value="Acetyl-CoA carboxylase carboxyltransferase subunit"/>
    <property type="match status" value="1"/>
</dbReference>
<dbReference type="InterPro" id="IPR034733">
    <property type="entry name" value="AcCoA_carboxyl_beta"/>
</dbReference>
<sequence length="533" mass="56774">MTVLDSALDTTGADYAANRESALAGLAEIDAEHTRAVGGGGPKYVERHRRRGKLLVRERVELLVDPDSPFLELSPLAAWGSDYPVGAAMVTGIGVVEGVECLITANDPTVRGGASNPWTLKKALRANEIALRNRLPVVNLVESGGADLPSQKEIFIPGGAVFRDLTRLSAAGIPTVSVVFGNSTAGGAYVPGMSDHVIMVDERSKVFLGGPPLVKMATGEESDDESLGGARMHARTSGLADYFAVDEPDALRQARQVVARLDWRKQGPPPSAPVEPPKYDEDELLGIVPSDLKVPFDPREVLARVVDGSDFDEFKPLYGPSLVTGWARVHGYPVGVLANAQGVLFSAESQKAAQFIQLANQRDIPLLFLHNTTGYMVGKEYEQGGIIKHGAMMINAVSNSRVPHISVLVGASYGAGHYGMCGRAYDPRFLFAWPSAKSAVMGPQQLAGVLSIVARQSAAAKGQPYDEEADAAIRAAVEQQIEAESLPMFLSGRLYDDGVIDPRDTRTVLGLCLSAVHSAPVQGVHGGFGVFRM</sequence>
<evidence type="ECO:0000259" key="2">
    <source>
        <dbReference type="PROSITE" id="PS50989"/>
    </source>
</evidence>
<dbReference type="InterPro" id="IPR029045">
    <property type="entry name" value="ClpP/crotonase-like_dom_sf"/>
</dbReference>
<name>A0A917ZWX1_9ACTN</name>
<dbReference type="PANTHER" id="PTHR22855:SF46">
    <property type="entry name" value="METHYLCROTONOYL-COA CARBOXYLASE"/>
    <property type="match status" value="1"/>
</dbReference>
<evidence type="ECO:0000313" key="4">
    <source>
        <dbReference type="Proteomes" id="UP000641932"/>
    </source>
</evidence>
<evidence type="ECO:0000259" key="1">
    <source>
        <dbReference type="PROSITE" id="PS50980"/>
    </source>
</evidence>
<reference evidence="3" key="2">
    <citation type="submission" date="2020-09" db="EMBL/GenBank/DDBJ databases">
        <authorList>
            <person name="Sun Q."/>
            <person name="Zhou Y."/>
        </authorList>
    </citation>
    <scope>NUCLEOTIDE SEQUENCE</scope>
    <source>
        <strain evidence="3">CGMCC 4.7201</strain>
    </source>
</reference>
<evidence type="ECO:0000313" key="3">
    <source>
        <dbReference type="EMBL" id="GGO96114.1"/>
    </source>
</evidence>
<keyword evidence="4" id="KW-1185">Reference proteome</keyword>
<dbReference type="InterPro" id="IPR045190">
    <property type="entry name" value="MCCB/AccD1-like"/>
</dbReference>
<dbReference type="EMBL" id="BMMS01000028">
    <property type="protein sequence ID" value="GGO96114.1"/>
    <property type="molecule type" value="Genomic_DNA"/>
</dbReference>
<reference evidence="3" key="1">
    <citation type="journal article" date="2014" name="Int. J. Syst. Evol. Microbiol.">
        <title>Complete genome sequence of Corynebacterium casei LMG S-19264T (=DSM 44701T), isolated from a smear-ripened cheese.</title>
        <authorList>
            <consortium name="US DOE Joint Genome Institute (JGI-PGF)"/>
            <person name="Walter F."/>
            <person name="Albersmeier A."/>
            <person name="Kalinowski J."/>
            <person name="Ruckert C."/>
        </authorList>
    </citation>
    <scope>NUCLEOTIDE SEQUENCE</scope>
    <source>
        <strain evidence="3">CGMCC 4.7201</strain>
    </source>
</reference>
<comment type="caution">
    <text evidence="3">The sequence shown here is derived from an EMBL/GenBank/DDBJ whole genome shotgun (WGS) entry which is preliminary data.</text>
</comment>
<gene>
    <name evidence="3" type="ORF">GCM10012280_54870</name>
</gene>
<dbReference type="InterPro" id="IPR011763">
    <property type="entry name" value="COA_CT_C"/>
</dbReference>
<feature type="domain" description="CoA carboxyltransferase N-terminal" evidence="1">
    <location>
        <begin position="22"/>
        <end position="273"/>
    </location>
</feature>
<dbReference type="PANTHER" id="PTHR22855">
    <property type="entry name" value="ACETYL, PROPIONYL, PYRUVATE, AND GLUTACONYL CARBOXYLASE-RELATED"/>
    <property type="match status" value="1"/>
</dbReference>
<dbReference type="SUPFAM" id="SSF52096">
    <property type="entry name" value="ClpP/crotonase"/>
    <property type="match status" value="2"/>
</dbReference>
<dbReference type="PROSITE" id="PS50980">
    <property type="entry name" value="COA_CT_NTER"/>
    <property type="match status" value="1"/>
</dbReference>